<proteinExistence type="predicted"/>
<evidence type="ECO:0000259" key="1">
    <source>
        <dbReference type="SMART" id="SM00421"/>
    </source>
</evidence>
<dbReference type="SMART" id="SM00421">
    <property type="entry name" value="HTH_LUXR"/>
    <property type="match status" value="1"/>
</dbReference>
<dbReference type="Proteomes" id="UP000318416">
    <property type="component" value="Unassembled WGS sequence"/>
</dbReference>
<organism evidence="2 3">
    <name type="scientific">Kitasatospora atroaurantiaca</name>
    <dbReference type="NCBI Taxonomy" id="285545"/>
    <lineage>
        <taxon>Bacteria</taxon>
        <taxon>Bacillati</taxon>
        <taxon>Actinomycetota</taxon>
        <taxon>Actinomycetes</taxon>
        <taxon>Kitasatosporales</taxon>
        <taxon>Streptomycetaceae</taxon>
        <taxon>Kitasatospora</taxon>
    </lineage>
</organism>
<dbReference type="AlphaFoldDB" id="A0A561EN82"/>
<accession>A0A561EN82</accession>
<keyword evidence="3" id="KW-1185">Reference proteome</keyword>
<protein>
    <recommendedName>
        <fullName evidence="1">HTH luxR-type domain-containing protein</fullName>
    </recommendedName>
</protein>
<sequence>MTRQQLPPAGTPLTPVERRVLTVIAQGGGRRGAAAALGTTETAVKEALARIGARLGVRTQAGMVGAAIRSGQLRVSRYAVPEPVICGCVRCETDALAGRGLPARLAADCRRRAAAA</sequence>
<name>A0A561EN82_9ACTN</name>
<evidence type="ECO:0000313" key="3">
    <source>
        <dbReference type="Proteomes" id="UP000318416"/>
    </source>
</evidence>
<dbReference type="InterPro" id="IPR036388">
    <property type="entry name" value="WH-like_DNA-bd_sf"/>
</dbReference>
<comment type="caution">
    <text evidence="2">The sequence shown here is derived from an EMBL/GenBank/DDBJ whole genome shotgun (WGS) entry which is preliminary data.</text>
</comment>
<reference evidence="2 3" key="1">
    <citation type="submission" date="2019-06" db="EMBL/GenBank/DDBJ databases">
        <title>Sequencing the genomes of 1000 actinobacteria strains.</title>
        <authorList>
            <person name="Klenk H.-P."/>
        </authorList>
    </citation>
    <scope>NUCLEOTIDE SEQUENCE [LARGE SCALE GENOMIC DNA]</scope>
    <source>
        <strain evidence="2 3">DSM 41649</strain>
    </source>
</reference>
<dbReference type="GO" id="GO:0003677">
    <property type="term" value="F:DNA binding"/>
    <property type="evidence" value="ECO:0007669"/>
    <property type="project" value="InterPro"/>
</dbReference>
<dbReference type="OrthoDB" id="3171430at2"/>
<dbReference type="InterPro" id="IPR000792">
    <property type="entry name" value="Tscrpt_reg_LuxR_C"/>
</dbReference>
<evidence type="ECO:0000313" key="2">
    <source>
        <dbReference type="EMBL" id="TWE17042.1"/>
    </source>
</evidence>
<dbReference type="Gene3D" id="1.10.10.10">
    <property type="entry name" value="Winged helix-like DNA-binding domain superfamily/Winged helix DNA-binding domain"/>
    <property type="match status" value="1"/>
</dbReference>
<dbReference type="RefSeq" id="WP_145789572.1">
    <property type="nucleotide sequence ID" value="NZ_BAAABR010000089.1"/>
</dbReference>
<gene>
    <name evidence="2" type="ORF">FB465_2046</name>
</gene>
<dbReference type="InterPro" id="IPR016032">
    <property type="entry name" value="Sig_transdc_resp-reg_C-effctor"/>
</dbReference>
<dbReference type="SUPFAM" id="SSF46894">
    <property type="entry name" value="C-terminal effector domain of the bipartite response regulators"/>
    <property type="match status" value="1"/>
</dbReference>
<feature type="domain" description="HTH luxR-type" evidence="1">
    <location>
        <begin position="10"/>
        <end position="67"/>
    </location>
</feature>
<dbReference type="GO" id="GO:0006355">
    <property type="term" value="P:regulation of DNA-templated transcription"/>
    <property type="evidence" value="ECO:0007669"/>
    <property type="project" value="InterPro"/>
</dbReference>
<dbReference type="EMBL" id="VIVR01000001">
    <property type="protein sequence ID" value="TWE17042.1"/>
    <property type="molecule type" value="Genomic_DNA"/>
</dbReference>